<protein>
    <submittedName>
        <fullName evidence="7">Lysophospholipid acyltransferase family protein</fullName>
    </submittedName>
</protein>
<dbReference type="RefSeq" id="WP_191154080.1">
    <property type="nucleotide sequence ID" value="NZ_JACWUN010000003.1"/>
</dbReference>
<dbReference type="AlphaFoldDB" id="A0A8J6QWK5"/>
<comment type="caution">
    <text evidence="7">The sequence shown here is derived from an EMBL/GenBank/DDBJ whole genome shotgun (WGS) entry which is preliminary data.</text>
</comment>
<dbReference type="PANTHER" id="PTHR30606">
    <property type="entry name" value="LIPID A BIOSYNTHESIS LAUROYL ACYLTRANSFERASE"/>
    <property type="match status" value="1"/>
</dbReference>
<organism evidence="7 8">
    <name type="scientific">Pelovirga terrestris</name>
    <dbReference type="NCBI Taxonomy" id="2771352"/>
    <lineage>
        <taxon>Bacteria</taxon>
        <taxon>Pseudomonadati</taxon>
        <taxon>Thermodesulfobacteriota</taxon>
        <taxon>Desulfuromonadia</taxon>
        <taxon>Geobacterales</taxon>
        <taxon>Geobacteraceae</taxon>
        <taxon>Pelovirga</taxon>
    </lineage>
</organism>
<evidence type="ECO:0000256" key="5">
    <source>
        <dbReference type="ARBA" id="ARBA00023136"/>
    </source>
</evidence>
<keyword evidence="8" id="KW-1185">Reference proteome</keyword>
<dbReference type="CDD" id="cd07984">
    <property type="entry name" value="LPLAT_LABLAT-like"/>
    <property type="match status" value="1"/>
</dbReference>
<evidence type="ECO:0000256" key="4">
    <source>
        <dbReference type="ARBA" id="ARBA00022679"/>
    </source>
</evidence>
<keyword evidence="4" id="KW-0808">Transferase</keyword>
<dbReference type="Proteomes" id="UP000632828">
    <property type="component" value="Unassembled WGS sequence"/>
</dbReference>
<keyword evidence="5" id="KW-0472">Membrane</keyword>
<dbReference type="PIRSF" id="PIRSF026649">
    <property type="entry name" value="MsbB"/>
    <property type="match status" value="1"/>
</dbReference>
<proteinExistence type="predicted"/>
<comment type="subcellular location">
    <subcellularLocation>
        <location evidence="1">Cell inner membrane</location>
    </subcellularLocation>
</comment>
<accession>A0A8J6QWK5</accession>
<keyword evidence="6 7" id="KW-0012">Acyltransferase</keyword>
<evidence type="ECO:0000313" key="7">
    <source>
        <dbReference type="EMBL" id="MBD1399813.1"/>
    </source>
</evidence>
<dbReference type="GO" id="GO:0005886">
    <property type="term" value="C:plasma membrane"/>
    <property type="evidence" value="ECO:0007669"/>
    <property type="project" value="UniProtKB-SubCell"/>
</dbReference>
<keyword evidence="2" id="KW-1003">Cell membrane</keyword>
<evidence type="ECO:0000256" key="2">
    <source>
        <dbReference type="ARBA" id="ARBA00022475"/>
    </source>
</evidence>
<evidence type="ECO:0000256" key="6">
    <source>
        <dbReference type="ARBA" id="ARBA00023315"/>
    </source>
</evidence>
<name>A0A8J6QWK5_9BACT</name>
<evidence type="ECO:0000256" key="3">
    <source>
        <dbReference type="ARBA" id="ARBA00022519"/>
    </source>
</evidence>
<dbReference type="InterPro" id="IPR004960">
    <property type="entry name" value="LipA_acyltrans"/>
</dbReference>
<dbReference type="EMBL" id="JACWUN010000003">
    <property type="protein sequence ID" value="MBD1399813.1"/>
    <property type="molecule type" value="Genomic_DNA"/>
</dbReference>
<dbReference type="GO" id="GO:0009247">
    <property type="term" value="P:glycolipid biosynthetic process"/>
    <property type="evidence" value="ECO:0007669"/>
    <property type="project" value="UniProtKB-ARBA"/>
</dbReference>
<gene>
    <name evidence="7" type="ORF">ICT70_03935</name>
</gene>
<keyword evidence="3" id="KW-0997">Cell inner membrane</keyword>
<dbReference type="GO" id="GO:0016746">
    <property type="term" value="F:acyltransferase activity"/>
    <property type="evidence" value="ECO:0007669"/>
    <property type="project" value="UniProtKB-KW"/>
</dbReference>
<dbReference type="PANTHER" id="PTHR30606:SF10">
    <property type="entry name" value="PHOSPHATIDYLINOSITOL MANNOSIDE ACYLTRANSFERASE"/>
    <property type="match status" value="1"/>
</dbReference>
<dbReference type="Pfam" id="PF03279">
    <property type="entry name" value="Lip_A_acyltrans"/>
    <property type="match status" value="1"/>
</dbReference>
<evidence type="ECO:0000256" key="1">
    <source>
        <dbReference type="ARBA" id="ARBA00004533"/>
    </source>
</evidence>
<reference evidence="7" key="1">
    <citation type="submission" date="2020-09" db="EMBL/GenBank/DDBJ databases">
        <title>Pelobacter alkaliphilus sp. nov., a novel anaerobic arsenate-reducing bacterium from terrestrial mud volcano.</title>
        <authorList>
            <person name="Khomyakova M.A."/>
            <person name="Merkel A.Y."/>
            <person name="Slobodkin A.I."/>
        </authorList>
    </citation>
    <scope>NUCLEOTIDE SEQUENCE</scope>
    <source>
        <strain evidence="7">M08fum</strain>
    </source>
</reference>
<sequence length="304" mass="34684">MAKPAKNLKPVLFRHRLEYAALLAVAPLIRALPRQAALRFGRRLGSLSRWFLAARRKLAEDNVHQAFPDWSPQQITALVKRNFEQLGMSAVDSLRLDLFAVDTPEEYFEIRGVEHLREAQDLGRGVILLTGHLGFWEAGNYVFPALGVPLDTIAKPLKNRLTDAYFQRIRTHFGADIISSRKGARQILKSLQSGRAIGLLLDQHISPPGSVPVDFFGRKAYVTTAITNMAMKYRIPIVPTFCLRRPDNRYDVWIDPPLLLEGDGEAALAENTQYLTNIIEQAIRRDPGQWFWLHKRWRKINITK</sequence>
<evidence type="ECO:0000313" key="8">
    <source>
        <dbReference type="Proteomes" id="UP000632828"/>
    </source>
</evidence>